<gene>
    <name evidence="1" type="ORF">GCM10008942_07700</name>
</gene>
<proteinExistence type="predicted"/>
<dbReference type="RefSeq" id="WP_166932177.1">
    <property type="nucleotide sequence ID" value="NZ_BAAADD010000002.1"/>
</dbReference>
<evidence type="ECO:0000313" key="1">
    <source>
        <dbReference type="EMBL" id="GAA0561737.1"/>
    </source>
</evidence>
<evidence type="ECO:0000313" key="2">
    <source>
        <dbReference type="Proteomes" id="UP001499951"/>
    </source>
</evidence>
<dbReference type="Pfam" id="PF11164">
    <property type="entry name" value="DUF2948"/>
    <property type="match status" value="1"/>
</dbReference>
<accession>A0ABN1E945</accession>
<comment type="caution">
    <text evidence="1">The sequence shown here is derived from an EMBL/GenBank/DDBJ whole genome shotgun (WGS) entry which is preliminary data.</text>
</comment>
<protein>
    <submittedName>
        <fullName evidence="1">DUF2948 family protein</fullName>
    </submittedName>
</protein>
<reference evidence="1 2" key="1">
    <citation type="journal article" date="2019" name="Int. J. Syst. Evol. Microbiol.">
        <title>The Global Catalogue of Microorganisms (GCM) 10K type strain sequencing project: providing services to taxonomists for standard genome sequencing and annotation.</title>
        <authorList>
            <consortium name="The Broad Institute Genomics Platform"/>
            <consortium name="The Broad Institute Genome Sequencing Center for Infectious Disease"/>
            <person name="Wu L."/>
            <person name="Ma J."/>
        </authorList>
    </citation>
    <scope>NUCLEOTIDE SEQUENCE [LARGE SCALE GENOMIC DNA]</scope>
    <source>
        <strain evidence="1 2">JCM 15089</strain>
    </source>
</reference>
<dbReference type="EMBL" id="BAAADD010000002">
    <property type="protein sequence ID" value="GAA0561737.1"/>
    <property type="molecule type" value="Genomic_DNA"/>
</dbReference>
<sequence length="151" mass="16172">MTTAPILAAQDAEDLEVLSARLQDAVAKVGDLKYLPKKRRFVAVVNRFQWENGARTNLRVRSGLHFDGVLSVKSKNIKMGAPGAVLSLLAIRFTPVGDGSENPGGKVELTFSGGGAMQLEVECLDAALADLAGPWAARGRPNHADNEFEDE</sequence>
<organism evidence="1 2">
    <name type="scientific">Rhizomicrobium electricum</name>
    <dbReference type="NCBI Taxonomy" id="480070"/>
    <lineage>
        <taxon>Bacteria</taxon>
        <taxon>Pseudomonadati</taxon>
        <taxon>Pseudomonadota</taxon>
        <taxon>Alphaproteobacteria</taxon>
        <taxon>Micropepsales</taxon>
        <taxon>Micropepsaceae</taxon>
        <taxon>Rhizomicrobium</taxon>
    </lineage>
</organism>
<name>A0ABN1E945_9PROT</name>
<keyword evidence="2" id="KW-1185">Reference proteome</keyword>
<dbReference type="InterPro" id="IPR021335">
    <property type="entry name" value="DUF2948"/>
</dbReference>
<dbReference type="Proteomes" id="UP001499951">
    <property type="component" value="Unassembled WGS sequence"/>
</dbReference>